<dbReference type="RefSeq" id="WP_102248216.1">
    <property type="nucleotide sequence ID" value="NZ_CP025682.1"/>
</dbReference>
<evidence type="ECO:0000256" key="5">
    <source>
        <dbReference type="PIRNR" id="PIRNR038471"/>
    </source>
</evidence>
<dbReference type="GO" id="GO:0005886">
    <property type="term" value="C:plasma membrane"/>
    <property type="evidence" value="ECO:0007669"/>
    <property type="project" value="TreeGrafter"/>
</dbReference>
<evidence type="ECO:0000313" key="8">
    <source>
        <dbReference type="EMBL" id="AUN96174.1"/>
    </source>
</evidence>
<dbReference type="Gene3D" id="2.40.10.350">
    <property type="entry name" value="Rod shape-determining protein MreC, domain 2"/>
    <property type="match status" value="1"/>
</dbReference>
<comment type="similarity">
    <text evidence="1 5">Belongs to the MreC family.</text>
</comment>
<keyword evidence="9" id="KW-1185">Reference proteome</keyword>
<dbReference type="Gene3D" id="2.40.10.340">
    <property type="entry name" value="Rod shape-determining protein MreC, domain 1"/>
    <property type="match status" value="1"/>
</dbReference>
<feature type="domain" description="Rod shape-determining protein MreC beta-barrel core" evidence="7">
    <location>
        <begin position="130"/>
        <end position="272"/>
    </location>
</feature>
<dbReference type="InterPro" id="IPR055342">
    <property type="entry name" value="MreC_beta-barrel_core"/>
</dbReference>
<evidence type="ECO:0000256" key="4">
    <source>
        <dbReference type="ARBA" id="ARBA00032089"/>
    </source>
</evidence>
<dbReference type="InterPro" id="IPR042177">
    <property type="entry name" value="Cell/Rod_1"/>
</dbReference>
<dbReference type="EMBL" id="CP025682">
    <property type="protein sequence ID" value="AUN96174.1"/>
    <property type="molecule type" value="Genomic_DNA"/>
</dbReference>
<proteinExistence type="inferred from homology"/>
<dbReference type="AlphaFoldDB" id="A0A2I6SA96"/>
<dbReference type="GO" id="GO:0008360">
    <property type="term" value="P:regulation of cell shape"/>
    <property type="evidence" value="ECO:0007669"/>
    <property type="project" value="UniProtKB-KW"/>
</dbReference>
<organism evidence="8 9">
    <name type="scientific">Pseudazoarcus pumilus</name>
    <dbReference type="NCBI Taxonomy" id="2067960"/>
    <lineage>
        <taxon>Bacteria</taxon>
        <taxon>Pseudomonadati</taxon>
        <taxon>Pseudomonadota</taxon>
        <taxon>Betaproteobacteria</taxon>
        <taxon>Rhodocyclales</taxon>
        <taxon>Zoogloeaceae</taxon>
        <taxon>Pseudazoarcus</taxon>
    </lineage>
</organism>
<dbReference type="Proteomes" id="UP000242205">
    <property type="component" value="Chromosome"/>
</dbReference>
<dbReference type="PIRSF" id="PIRSF038471">
    <property type="entry name" value="MreC"/>
    <property type="match status" value="1"/>
</dbReference>
<name>A0A2I6SA96_9RHOO</name>
<dbReference type="Pfam" id="PF04085">
    <property type="entry name" value="MreC"/>
    <property type="match status" value="1"/>
</dbReference>
<sequence length="303" mass="32234">MSLAGHPSPPSFRRGLSPPARLGLLCSICLAMLVADIRFGYLEVVRQVVSVAIHPLQRVAAAPVGFLRNATVYFATLVDVQVENAELRRSQVEAAQRLLRFEQLERENAELRKLAGLSQAVALTGVGAEILYDAPDPFSRKVILDKGTHHGVRDGLAVVDARGLIGQITRVYPVQAEVTLLTDREQVVPVQIERTGLRGVLAGSGRGELDMRFVPVGTDVQAGDRLVTSGLDGLFVAGLPVAVVSRVGPGDGVFLEVECEPIGRVERAVQVLAVGRSEVPPPRPGTGRALKGEEASAAAEPAQ</sequence>
<dbReference type="InterPro" id="IPR007221">
    <property type="entry name" value="MreC"/>
</dbReference>
<evidence type="ECO:0000313" key="9">
    <source>
        <dbReference type="Proteomes" id="UP000242205"/>
    </source>
</evidence>
<evidence type="ECO:0000259" key="7">
    <source>
        <dbReference type="Pfam" id="PF04085"/>
    </source>
</evidence>
<protein>
    <recommendedName>
        <fullName evidence="2 5">Cell shape-determining protein MreC</fullName>
    </recommendedName>
    <alternativeName>
        <fullName evidence="4 5">Cell shape protein MreC</fullName>
    </alternativeName>
</protein>
<evidence type="ECO:0000256" key="6">
    <source>
        <dbReference type="SAM" id="MobiDB-lite"/>
    </source>
</evidence>
<reference evidence="8 9" key="1">
    <citation type="submission" date="2018-01" db="EMBL/GenBank/DDBJ databases">
        <authorList>
            <person name="Fu G.-Y."/>
        </authorList>
    </citation>
    <scope>NUCLEOTIDE SEQUENCE [LARGE SCALE GENOMIC DNA]</scope>
    <source>
        <strain evidence="8 9">SY39</strain>
    </source>
</reference>
<dbReference type="InterPro" id="IPR042175">
    <property type="entry name" value="Cell/Rod_MreC_2"/>
</dbReference>
<dbReference type="OrthoDB" id="9808025at2"/>
<dbReference type="PANTHER" id="PTHR34138:SF1">
    <property type="entry name" value="CELL SHAPE-DETERMINING PROTEIN MREC"/>
    <property type="match status" value="1"/>
</dbReference>
<comment type="function">
    <text evidence="5">Involved in formation and maintenance of cell shape.</text>
</comment>
<accession>A0A2I6SA96</accession>
<evidence type="ECO:0000256" key="3">
    <source>
        <dbReference type="ARBA" id="ARBA00022960"/>
    </source>
</evidence>
<dbReference type="PANTHER" id="PTHR34138">
    <property type="entry name" value="CELL SHAPE-DETERMINING PROTEIN MREC"/>
    <property type="match status" value="1"/>
</dbReference>
<gene>
    <name evidence="8" type="ORF">C0099_15245</name>
</gene>
<feature type="region of interest" description="Disordered" evidence="6">
    <location>
        <begin position="276"/>
        <end position="303"/>
    </location>
</feature>
<dbReference type="NCBIfam" id="TIGR00219">
    <property type="entry name" value="mreC"/>
    <property type="match status" value="1"/>
</dbReference>
<evidence type="ECO:0000256" key="1">
    <source>
        <dbReference type="ARBA" id="ARBA00009369"/>
    </source>
</evidence>
<keyword evidence="3 5" id="KW-0133">Cell shape</keyword>
<dbReference type="KEGG" id="atw:C0099_15245"/>
<evidence type="ECO:0000256" key="2">
    <source>
        <dbReference type="ARBA" id="ARBA00013855"/>
    </source>
</evidence>